<reference evidence="2 3" key="1">
    <citation type="submission" date="2021-04" db="EMBL/GenBank/DDBJ databases">
        <authorList>
            <person name="Shkoporov A.N."/>
            <person name="Stockdale S.R."/>
            <person name="Guerin E."/>
            <person name="Ross R.P."/>
            <person name="Hill C."/>
        </authorList>
    </citation>
    <scope>NUCLEOTIDE SEQUENCE [LARGE SCALE GENOMIC DNA]</scope>
    <source>
        <strain evidence="3">cr91_1</strain>
    </source>
</reference>
<sequence>MKDIIIIVVMLLIVLWATLLFNQNDCPEMAIIGVVTSVGLAIWLGAELEHK</sequence>
<gene>
    <name evidence="2" type="primary">gp_16334</name>
</gene>
<dbReference type="RefSeq" id="YP_010359136.1">
    <property type="nucleotide sequence ID" value="NC_062770.1"/>
</dbReference>
<protein>
    <submittedName>
        <fullName evidence="2">Uncharacterized protein</fullName>
    </submittedName>
</protein>
<dbReference type="EMBL" id="MZ130480">
    <property type="protein sequence ID" value="QWM89564.1"/>
    <property type="molecule type" value="Genomic_DNA"/>
</dbReference>
<keyword evidence="1" id="KW-1133">Transmembrane helix</keyword>
<evidence type="ECO:0000313" key="2">
    <source>
        <dbReference type="EMBL" id="QWM89564.1"/>
    </source>
</evidence>
<dbReference type="Proteomes" id="UP000827372">
    <property type="component" value="Segment"/>
</dbReference>
<name>A0AAE7RWW8_9CAUD</name>
<dbReference type="KEGG" id="vg:75691522"/>
<keyword evidence="3" id="KW-1185">Reference proteome</keyword>
<feature type="transmembrane region" description="Helical" evidence="1">
    <location>
        <begin position="5"/>
        <end position="23"/>
    </location>
</feature>
<keyword evidence="1" id="KW-0812">Transmembrane</keyword>
<evidence type="ECO:0000313" key="3">
    <source>
        <dbReference type="Proteomes" id="UP000827372"/>
    </source>
</evidence>
<dbReference type="GeneID" id="75691522"/>
<evidence type="ECO:0000256" key="1">
    <source>
        <dbReference type="SAM" id="Phobius"/>
    </source>
</evidence>
<accession>A0AAE7RWW8</accession>
<proteinExistence type="predicted"/>
<feature type="transmembrane region" description="Helical" evidence="1">
    <location>
        <begin position="29"/>
        <end position="46"/>
    </location>
</feature>
<organism evidence="2 3">
    <name type="scientific">uncultured phage cr91_1</name>
    <dbReference type="NCBI Taxonomy" id="2986403"/>
    <lineage>
        <taxon>Viruses</taxon>
        <taxon>Duplodnaviria</taxon>
        <taxon>Heunggongvirae</taxon>
        <taxon>Uroviricota</taxon>
        <taxon>Caudoviricetes</taxon>
        <taxon>Crassvirales</taxon>
        <taxon>Intestiviridae</taxon>
        <taxon>Crudevirinae</taxon>
        <taxon>Drivevirus</taxon>
        <taxon>Drivevirus gastrointestinalis</taxon>
    </lineage>
</organism>
<keyword evidence="1" id="KW-0472">Membrane</keyword>